<evidence type="ECO:0000256" key="2">
    <source>
        <dbReference type="ARBA" id="ARBA00022679"/>
    </source>
</evidence>
<accession>A0A2S6HJ79</accession>
<dbReference type="GO" id="GO:1904047">
    <property type="term" value="F:S-adenosyl-L-methionine binding"/>
    <property type="evidence" value="ECO:0007669"/>
    <property type="project" value="TreeGrafter"/>
</dbReference>
<evidence type="ECO:0000256" key="3">
    <source>
        <dbReference type="ARBA" id="ARBA00022691"/>
    </source>
</evidence>
<keyword evidence="2" id="KW-0808">Transferase</keyword>
<evidence type="ECO:0000313" key="4">
    <source>
        <dbReference type="EMBL" id="PPK77544.1"/>
    </source>
</evidence>
<dbReference type="Pfam" id="PF02086">
    <property type="entry name" value="MethyltransfD12"/>
    <property type="match status" value="1"/>
</dbReference>
<dbReference type="PRINTS" id="PR00505">
    <property type="entry name" value="D12N6MTFRASE"/>
</dbReference>
<dbReference type="GO" id="GO:0006298">
    <property type="term" value="P:mismatch repair"/>
    <property type="evidence" value="ECO:0007669"/>
    <property type="project" value="TreeGrafter"/>
</dbReference>
<sequence>MKAVMKYPGSKWSIADWIISFFPEHHSYLEAFFGSGAVLFNKPRSNIETVNDLDGNVVNLFEWIRKDPERLAREIYLTPYARQIYDDAFRTVPDDSFDKAVNFYIRLNMGYGFRTNNSKVGWKNDVQGREKAYAAKDWCVLPEKIMQAAERIRGVQIENRPAAEVIERFNNSKVLIYADPPYVLSTRHGKQYRYEMEDKQQNNLIDVLQAHKGPVLLSGYDSKLYNDRLCGWHKEETICYSQISSKKREVLWMNFEPAGQMRISDFQEAPG</sequence>
<dbReference type="PANTHER" id="PTHR30481:SF4">
    <property type="entry name" value="SITE-SPECIFIC DNA-METHYLTRANSFERASE (ADENINE-SPECIFIC)"/>
    <property type="match status" value="1"/>
</dbReference>
<dbReference type="PANTHER" id="PTHR30481">
    <property type="entry name" value="DNA ADENINE METHYLASE"/>
    <property type="match status" value="1"/>
</dbReference>
<evidence type="ECO:0000313" key="5">
    <source>
        <dbReference type="Proteomes" id="UP000237749"/>
    </source>
</evidence>
<reference evidence="4 5" key="1">
    <citation type="submission" date="2018-02" db="EMBL/GenBank/DDBJ databases">
        <title>Genomic Encyclopedia of Archaeal and Bacterial Type Strains, Phase II (KMG-II): from individual species to whole genera.</title>
        <authorList>
            <person name="Goeker M."/>
        </authorList>
    </citation>
    <scope>NUCLEOTIDE SEQUENCE [LARGE SCALE GENOMIC DNA]</scope>
    <source>
        <strain evidence="4 5">DSM 3808</strain>
    </source>
</reference>
<dbReference type="GO" id="GO:0043565">
    <property type="term" value="F:sequence-specific DNA binding"/>
    <property type="evidence" value="ECO:0007669"/>
    <property type="project" value="TreeGrafter"/>
</dbReference>
<dbReference type="GO" id="GO:0009307">
    <property type="term" value="P:DNA restriction-modification system"/>
    <property type="evidence" value="ECO:0007669"/>
    <property type="project" value="InterPro"/>
</dbReference>
<dbReference type="GO" id="GO:0009007">
    <property type="term" value="F:site-specific DNA-methyltransferase (adenine-specific) activity"/>
    <property type="evidence" value="ECO:0007669"/>
    <property type="project" value="UniProtKB-EC"/>
</dbReference>
<dbReference type="InterPro" id="IPR029063">
    <property type="entry name" value="SAM-dependent_MTases_sf"/>
</dbReference>
<dbReference type="InterPro" id="IPR012327">
    <property type="entry name" value="MeTrfase_D12"/>
</dbReference>
<proteinExistence type="predicted"/>
<comment type="caution">
    <text evidence="4">The sequence shown here is derived from an EMBL/GenBank/DDBJ whole genome shotgun (WGS) entry which is preliminary data.</text>
</comment>
<evidence type="ECO:0000256" key="1">
    <source>
        <dbReference type="ARBA" id="ARBA00022603"/>
    </source>
</evidence>
<dbReference type="AlphaFoldDB" id="A0A2S6HJ79"/>
<dbReference type="SUPFAM" id="SSF53335">
    <property type="entry name" value="S-adenosyl-L-methionine-dependent methyltransferases"/>
    <property type="match status" value="1"/>
</dbReference>
<gene>
    <name evidence="4" type="ORF">BXY41_11683</name>
</gene>
<keyword evidence="5" id="KW-1185">Reference proteome</keyword>
<name>A0A2S6HJ79_9FIRM</name>
<keyword evidence="3" id="KW-0949">S-adenosyl-L-methionine</keyword>
<dbReference type="PIRSF" id="PIRSF000398">
    <property type="entry name" value="M_m6A_EcoRV"/>
    <property type="match status" value="1"/>
</dbReference>
<protein>
    <submittedName>
        <fullName evidence="4">Site-specific DNA-adenine methylase</fullName>
    </submittedName>
</protein>
<dbReference type="Proteomes" id="UP000237749">
    <property type="component" value="Unassembled WGS sequence"/>
</dbReference>
<dbReference type="Gene3D" id="3.40.50.150">
    <property type="entry name" value="Vaccinia Virus protein VP39"/>
    <property type="match status" value="2"/>
</dbReference>
<dbReference type="OrthoDB" id="9805629at2"/>
<dbReference type="GO" id="GO:0032259">
    <property type="term" value="P:methylation"/>
    <property type="evidence" value="ECO:0007669"/>
    <property type="project" value="UniProtKB-KW"/>
</dbReference>
<organism evidence="4 5">
    <name type="scientific">Lacrimispora xylanisolvens</name>
    <dbReference type="NCBI Taxonomy" id="384636"/>
    <lineage>
        <taxon>Bacteria</taxon>
        <taxon>Bacillati</taxon>
        <taxon>Bacillota</taxon>
        <taxon>Clostridia</taxon>
        <taxon>Lachnospirales</taxon>
        <taxon>Lachnospiraceae</taxon>
        <taxon>Lacrimispora</taxon>
    </lineage>
</organism>
<keyword evidence="1 4" id="KW-0489">Methyltransferase</keyword>
<dbReference type="EMBL" id="PTJA01000016">
    <property type="protein sequence ID" value="PPK77544.1"/>
    <property type="molecule type" value="Genomic_DNA"/>
</dbReference>
<dbReference type="InterPro" id="IPR012263">
    <property type="entry name" value="M_m6A_EcoRV"/>
</dbReference>